<evidence type="ECO:0000313" key="2">
    <source>
        <dbReference type="Proteomes" id="UP001501243"/>
    </source>
</evidence>
<organism evidence="1 2">
    <name type="scientific">Hymenobacter ginsengisoli</name>
    <dbReference type="NCBI Taxonomy" id="1051626"/>
    <lineage>
        <taxon>Bacteria</taxon>
        <taxon>Pseudomonadati</taxon>
        <taxon>Bacteroidota</taxon>
        <taxon>Cytophagia</taxon>
        <taxon>Cytophagales</taxon>
        <taxon>Hymenobacteraceae</taxon>
        <taxon>Hymenobacter</taxon>
    </lineage>
</organism>
<evidence type="ECO:0000313" key="1">
    <source>
        <dbReference type="EMBL" id="GAA4501399.1"/>
    </source>
</evidence>
<comment type="caution">
    <text evidence="1">The sequence shown here is derived from an EMBL/GenBank/DDBJ whole genome shotgun (WGS) entry which is preliminary data.</text>
</comment>
<dbReference type="RefSeq" id="WP_208131768.1">
    <property type="nucleotide sequence ID" value="NZ_BAABGQ010000006.1"/>
</dbReference>
<protein>
    <submittedName>
        <fullName evidence="1">Uncharacterized protein</fullName>
    </submittedName>
</protein>
<gene>
    <name evidence="1" type="ORF">GCM10023172_23170</name>
</gene>
<reference evidence="2" key="1">
    <citation type="journal article" date="2019" name="Int. J. Syst. Evol. Microbiol.">
        <title>The Global Catalogue of Microorganisms (GCM) 10K type strain sequencing project: providing services to taxonomists for standard genome sequencing and annotation.</title>
        <authorList>
            <consortium name="The Broad Institute Genomics Platform"/>
            <consortium name="The Broad Institute Genome Sequencing Center for Infectious Disease"/>
            <person name="Wu L."/>
            <person name="Ma J."/>
        </authorList>
    </citation>
    <scope>NUCLEOTIDE SEQUENCE [LARGE SCALE GENOMIC DNA]</scope>
    <source>
        <strain evidence="2">JCM 17841</strain>
    </source>
</reference>
<dbReference type="EMBL" id="BAABGQ010000006">
    <property type="protein sequence ID" value="GAA4501399.1"/>
    <property type="molecule type" value="Genomic_DNA"/>
</dbReference>
<sequence>MVPSQNSILYRFTANSDILGPRRLQHDPVGWDSIAATARRDATRHGTTIDFTSDLNFVKDGRAYLLRAYQAAGVQANVRILIEQYIPNEFRWVPFYSGRVNFLAAEVGPTQIKVNLEQEGWLQKFLSRNSVKVDLFSGESVAGYSGRMYTPLTVQLHSRAIYQRYQARQQAKATQTAYMTGDENDRSHEQLYYFGFDTQEVNELKLGAVSGGWVAGDRSSVVPIYTASESGTFVIQLQLNLHVEAHNYGQGPGFGTVDGDCYLRVVQNGVTTETKLVPDFQSGGLDGDYIGDIVTRPLTFSYNLQPFDEIYLYARYFIHNIGGGWTGIRYRTPLTGTMMPGSYFRMTATSTTAPTTTKGLLLYEALERTCQALTDEFFVFKSDFFGRTDRGYAVDGPGALTMITGGFQVRGFPLLTGPKASATPQTISLDKDYQARIRTGSTFNLVEGVANDSNSVGQQLYFGYNEPLDNSLGLPAVSGGYVAGTEQSVVPIFVVKNPGQYTITLALNTLIKALNDGSGQFREVFFSVHLRINSGPDQLLYSAHEDNLSGDWQRLVTVPPFTLSQTLQIGDEIYYYGFLYFADATSGTYRFKAQATMNAGSYFNIAAKAQVVISTSGTGELDVRKTLTTTWDELFGSLASVYGLGWGLEWAISDKGKAQQVIRVEPISYWYPADVVLDLTESGNVDDTIKVDQARHYQVIEMGYDKWQAEQTNGLDEFNTKHQWTTPLDVTNNTYSQISQLATSGILLETTRRDRFDATATTDTSQDATNFLVCLLRQGVSDYVTERNQLAAVLTGVLSPDTVYNLRLSPSRMLRRHGPVLRAGLQYQVRQLVRFTYGEGNVGMVSQLVGEPAPITENDHLKVPDLGESLWPPERVEFNAPVTQKQAAAVMAMPIGRVRYLGNDRRKHEGWILEFKHDPKQRIATLALLPCLP</sequence>
<dbReference type="Proteomes" id="UP001501243">
    <property type="component" value="Unassembled WGS sequence"/>
</dbReference>
<keyword evidence="2" id="KW-1185">Reference proteome</keyword>
<name>A0ABP8QDJ6_9BACT</name>
<accession>A0ABP8QDJ6</accession>
<proteinExistence type="predicted"/>